<dbReference type="EMBL" id="FUKP01000056">
    <property type="protein sequence ID" value="SJN30644.1"/>
    <property type="molecule type" value="Genomic_DNA"/>
</dbReference>
<dbReference type="CDD" id="cd02440">
    <property type="entry name" value="AdoMet_MTases"/>
    <property type="match status" value="1"/>
</dbReference>
<reference evidence="4 5" key="1">
    <citation type="submission" date="2017-02" db="EMBL/GenBank/DDBJ databases">
        <authorList>
            <person name="Peterson S.W."/>
        </authorList>
    </citation>
    <scope>NUCLEOTIDE SEQUENCE [LARGE SCALE GENOMIC DNA]</scope>
    <source>
        <strain evidence="4 5">2B3F</strain>
    </source>
</reference>
<dbReference type="SUPFAM" id="SSF102588">
    <property type="entry name" value="LmbE-like"/>
    <property type="match status" value="1"/>
</dbReference>
<dbReference type="InterPro" id="IPR003737">
    <property type="entry name" value="GlcNAc_PI_deacetylase-related"/>
</dbReference>
<evidence type="ECO:0000256" key="1">
    <source>
        <dbReference type="ARBA" id="ARBA00022833"/>
    </source>
</evidence>
<accession>A0A1R4JFD2</accession>
<dbReference type="SUPFAM" id="SSF53335">
    <property type="entry name" value="S-adenosyl-L-methionine-dependent methyltransferases"/>
    <property type="match status" value="1"/>
</dbReference>
<dbReference type="Pfam" id="PF02585">
    <property type="entry name" value="PIG-L"/>
    <property type="match status" value="1"/>
</dbReference>
<dbReference type="Gene3D" id="3.90.550.10">
    <property type="entry name" value="Spore Coat Polysaccharide Biosynthesis Protein SpsA, Chain A"/>
    <property type="match status" value="1"/>
</dbReference>
<keyword evidence="4" id="KW-0808">Transferase</keyword>
<dbReference type="InterPro" id="IPR029063">
    <property type="entry name" value="SAM-dependent_MTases_sf"/>
</dbReference>
<dbReference type="InterPro" id="IPR001173">
    <property type="entry name" value="Glyco_trans_2-like"/>
</dbReference>
<dbReference type="SUPFAM" id="SSF53448">
    <property type="entry name" value="Nucleotide-diphospho-sugar transferases"/>
    <property type="match status" value="1"/>
</dbReference>
<feature type="domain" description="Methyltransferase" evidence="3">
    <location>
        <begin position="307"/>
        <end position="395"/>
    </location>
</feature>
<evidence type="ECO:0000259" key="3">
    <source>
        <dbReference type="Pfam" id="PF13649"/>
    </source>
</evidence>
<dbReference type="Proteomes" id="UP000196230">
    <property type="component" value="Unassembled WGS sequence"/>
</dbReference>
<feature type="domain" description="Glycosyltransferase 2-like" evidence="2">
    <location>
        <begin position="459"/>
        <end position="577"/>
    </location>
</feature>
<dbReference type="CDD" id="cd00761">
    <property type="entry name" value="Glyco_tranf_GTA_type"/>
    <property type="match status" value="1"/>
</dbReference>
<evidence type="ECO:0000259" key="2">
    <source>
        <dbReference type="Pfam" id="PF00535"/>
    </source>
</evidence>
<dbReference type="GO" id="GO:0016137">
    <property type="term" value="P:glycoside metabolic process"/>
    <property type="evidence" value="ECO:0007669"/>
    <property type="project" value="UniProtKB-ARBA"/>
</dbReference>
<dbReference type="InterPro" id="IPR024078">
    <property type="entry name" value="LmbE-like_dom_sf"/>
</dbReference>
<dbReference type="Gene3D" id="3.40.50.10320">
    <property type="entry name" value="LmbE-like"/>
    <property type="match status" value="1"/>
</dbReference>
<evidence type="ECO:0000313" key="4">
    <source>
        <dbReference type="EMBL" id="SJN30644.1"/>
    </source>
</evidence>
<dbReference type="GO" id="GO:0016740">
    <property type="term" value="F:transferase activity"/>
    <property type="evidence" value="ECO:0007669"/>
    <property type="project" value="UniProtKB-KW"/>
</dbReference>
<dbReference type="PANTHER" id="PTHR12993">
    <property type="entry name" value="N-ACETYLGLUCOSAMINYL-PHOSPHATIDYLINOSITOL DE-N-ACETYLASE-RELATED"/>
    <property type="match status" value="1"/>
</dbReference>
<dbReference type="GO" id="GO:0016811">
    <property type="term" value="F:hydrolase activity, acting on carbon-nitrogen (but not peptide) bonds, in linear amides"/>
    <property type="evidence" value="ECO:0007669"/>
    <property type="project" value="TreeGrafter"/>
</dbReference>
<protein>
    <submittedName>
        <fullName evidence="4">Glycosyl transferase, group 2 family protein</fullName>
    </submittedName>
</protein>
<dbReference type="Pfam" id="PF13649">
    <property type="entry name" value="Methyltransf_25"/>
    <property type="match status" value="1"/>
</dbReference>
<dbReference type="Gene3D" id="3.40.50.150">
    <property type="entry name" value="Vaccinia Virus protein VP39"/>
    <property type="match status" value="1"/>
</dbReference>
<keyword evidence="1" id="KW-0862">Zinc</keyword>
<evidence type="ECO:0000313" key="5">
    <source>
        <dbReference type="Proteomes" id="UP000196230"/>
    </source>
</evidence>
<gene>
    <name evidence="4" type="ORF">FM125_08225</name>
</gene>
<organism evidence="4 5">
    <name type="scientific">Micrococcus lylae</name>
    <dbReference type="NCBI Taxonomy" id="1273"/>
    <lineage>
        <taxon>Bacteria</taxon>
        <taxon>Bacillati</taxon>
        <taxon>Actinomycetota</taxon>
        <taxon>Actinomycetes</taxon>
        <taxon>Micrococcales</taxon>
        <taxon>Micrococcaceae</taxon>
        <taxon>Micrococcus</taxon>
    </lineage>
</organism>
<sequence length="696" mass="75420">MVSFSHLDDGTAESAWEEAGIADLPLLRLPPLDRTWLVVVAVAHPDDETLGATGLIRTSLRAGARVELVVATAGEASHPDSPTHTQERLRALRGPELEHAADALGGDARDRLRVRRLDLPDSQVAAHEAELRGAVADLVAAHRPGPVLLVAHDRTDGHADHDAVGRAVGALAAQEHLPLCEFPLWFWHWGAPEALPSRRYRRLPLSDQDRRARRDALAAHASQVAPLSDAPGDEAILSPQMLTHFDRAFDCARYSGPGEHDAYRAEAVFDLLYAGAEDPWRYLSSPYERRKRALTLALLTRPRYGRVMEAGASIGVLTAELADRADEVVGLEASPLAVERAQARLDGLPHAEVRRAVLPEQWPQEPAPLDLAVVSEIGYFLQPEELDELVDCIDRDMALDGEVLACHWRQPVQGWPLDGDDVHARLAADPRWRMVAEHLEADVRLALLARAHTADHAVVVVPAKDEEADLPDCLEALTATVDRWEEQHAQGSAAVVVVADRCTDRTVEIARAKAQEDPRFHVLELGADTPGRPSVGRARDVGARHGRSLFPDVPGERLWVASTDADTRVPPGWLTGLAVLGTGVDVEDPRWALVLGTVDLAGADPALRQAWAAEYEHREGHGHVHGANMGLTWAQYEALGGVSHCAEHEDVGLVEAARAHGVPVVATDRVRVATSARLDGRSPGGFAGYLAGLPVD</sequence>
<dbReference type="PANTHER" id="PTHR12993:SF11">
    <property type="entry name" value="N-ACETYLGLUCOSAMINYL-PHOSPHATIDYLINOSITOL DE-N-ACETYLASE"/>
    <property type="match status" value="1"/>
</dbReference>
<dbReference type="Pfam" id="PF00535">
    <property type="entry name" value="Glycos_transf_2"/>
    <property type="match status" value="1"/>
</dbReference>
<proteinExistence type="predicted"/>
<dbReference type="InterPro" id="IPR029044">
    <property type="entry name" value="Nucleotide-diphossugar_trans"/>
</dbReference>
<dbReference type="InterPro" id="IPR041698">
    <property type="entry name" value="Methyltransf_25"/>
</dbReference>
<name>A0A1R4JFD2_9MICC</name>
<dbReference type="AlphaFoldDB" id="A0A1R4JFD2"/>